<dbReference type="AlphaFoldDB" id="A0A917UGB2"/>
<reference evidence="2" key="2">
    <citation type="submission" date="2020-09" db="EMBL/GenBank/DDBJ databases">
        <authorList>
            <person name="Sun Q."/>
            <person name="Ohkuma M."/>
        </authorList>
    </citation>
    <scope>NUCLEOTIDE SEQUENCE</scope>
    <source>
        <strain evidence="2">JCM 19831</strain>
    </source>
</reference>
<dbReference type="RefSeq" id="WP_190257796.1">
    <property type="nucleotide sequence ID" value="NZ_BMPI01000111.1"/>
</dbReference>
<accession>A0A917UGB2</accession>
<name>A0A917UGB2_9ACTN</name>
<proteinExistence type="predicted"/>
<comment type="caution">
    <text evidence="2">The sequence shown here is derived from an EMBL/GenBank/DDBJ whole genome shotgun (WGS) entry which is preliminary data.</text>
</comment>
<dbReference type="EMBL" id="BMPI01000111">
    <property type="protein sequence ID" value="GGM87358.1"/>
    <property type="molecule type" value="Genomic_DNA"/>
</dbReference>
<protein>
    <submittedName>
        <fullName evidence="2">Uncharacterized protein</fullName>
    </submittedName>
</protein>
<feature type="region of interest" description="Disordered" evidence="1">
    <location>
        <begin position="80"/>
        <end position="104"/>
    </location>
</feature>
<gene>
    <name evidence="2" type="ORF">GCM10007977_106630</name>
</gene>
<dbReference type="Proteomes" id="UP000642070">
    <property type="component" value="Unassembled WGS sequence"/>
</dbReference>
<evidence type="ECO:0000256" key="1">
    <source>
        <dbReference type="SAM" id="MobiDB-lite"/>
    </source>
</evidence>
<reference evidence="2" key="1">
    <citation type="journal article" date="2014" name="Int. J. Syst. Evol. Microbiol.">
        <title>Complete genome sequence of Corynebacterium casei LMG S-19264T (=DSM 44701T), isolated from a smear-ripened cheese.</title>
        <authorList>
            <consortium name="US DOE Joint Genome Institute (JGI-PGF)"/>
            <person name="Walter F."/>
            <person name="Albersmeier A."/>
            <person name="Kalinowski J."/>
            <person name="Ruckert C."/>
        </authorList>
    </citation>
    <scope>NUCLEOTIDE SEQUENCE</scope>
    <source>
        <strain evidence="2">JCM 19831</strain>
    </source>
</reference>
<sequence length="104" mass="11301">MAAAHSRTPDVVRRVISTQRGFLLRELRNLEVLRRDHDNDPVVGLLLAAAVRHVTADLTFLDDAEQTLLSDNGETLARIARPATPEHPQANTPGSDDQRSAAAG</sequence>
<keyword evidence="3" id="KW-1185">Reference proteome</keyword>
<organism evidence="2 3">
    <name type="scientific">Dactylosporangium sucinum</name>
    <dbReference type="NCBI Taxonomy" id="1424081"/>
    <lineage>
        <taxon>Bacteria</taxon>
        <taxon>Bacillati</taxon>
        <taxon>Actinomycetota</taxon>
        <taxon>Actinomycetes</taxon>
        <taxon>Micromonosporales</taxon>
        <taxon>Micromonosporaceae</taxon>
        <taxon>Dactylosporangium</taxon>
    </lineage>
</organism>
<evidence type="ECO:0000313" key="3">
    <source>
        <dbReference type="Proteomes" id="UP000642070"/>
    </source>
</evidence>
<evidence type="ECO:0000313" key="2">
    <source>
        <dbReference type="EMBL" id="GGM87358.1"/>
    </source>
</evidence>